<dbReference type="EMBL" id="CAJPDS010000005">
    <property type="protein sequence ID" value="CAF9906907.1"/>
    <property type="molecule type" value="Genomic_DNA"/>
</dbReference>
<dbReference type="AlphaFoldDB" id="A0A8H3HXU2"/>
<dbReference type="InterPro" id="IPR051058">
    <property type="entry name" value="GDSL_Est/Lipase"/>
</dbReference>
<name>A0A8H3HXU2_9LECA</name>
<sequence length="326" mass="36593">MSHTLATKTFYLFLLLLGASFAVSKAQPANFDEFSLYNGGKHWDGWSQVTRIFAFGASYTATGFNWKNGVQPSAGNPLGNPSSYKGHTATNGPNFVMYLTTKYNKSPIQTYDFAVSGSPVPGMVRQVEKEFVPYYTGKGKLNPGWTPSQTLFAIFVGINDLDSWSKGISHRDDVFKQYSGAIDSLYSAGARNFVIYTVPPLDRAPEFISRQMAKRTAIDDYNGRIADMLKTLSAKYSDATFWKLNMYAIFQQVLDDPSQFPQTKDILDTSTNCAYYAHHWLKLPSMDYKDPSCKYPVNQYAWLNGRHVTYPLHDLLAKITVDALEA</sequence>
<dbReference type="GO" id="GO:0016788">
    <property type="term" value="F:hydrolase activity, acting on ester bonds"/>
    <property type="evidence" value="ECO:0007669"/>
    <property type="project" value="InterPro"/>
</dbReference>
<dbReference type="InterPro" id="IPR036514">
    <property type="entry name" value="SGNH_hydro_sf"/>
</dbReference>
<dbReference type="CDD" id="cd01846">
    <property type="entry name" value="fatty_acyltransferase_like"/>
    <property type="match status" value="1"/>
</dbReference>
<dbReference type="Pfam" id="PF00657">
    <property type="entry name" value="Lipase_GDSL"/>
    <property type="match status" value="1"/>
</dbReference>
<keyword evidence="1" id="KW-0378">Hydrolase</keyword>
<feature type="signal peptide" evidence="2">
    <location>
        <begin position="1"/>
        <end position="26"/>
    </location>
</feature>
<evidence type="ECO:0000256" key="1">
    <source>
        <dbReference type="ARBA" id="ARBA00022801"/>
    </source>
</evidence>
<gene>
    <name evidence="3" type="ORF">HETSPECPRED_006990</name>
</gene>
<keyword evidence="2" id="KW-0732">Signal</keyword>
<dbReference type="Gene3D" id="3.40.50.1110">
    <property type="entry name" value="SGNH hydrolase"/>
    <property type="match status" value="1"/>
</dbReference>
<evidence type="ECO:0000256" key="2">
    <source>
        <dbReference type="SAM" id="SignalP"/>
    </source>
</evidence>
<feature type="chain" id="PRO_5034411844" description="Carbohydrate esterase family 16 protein" evidence="2">
    <location>
        <begin position="27"/>
        <end position="326"/>
    </location>
</feature>
<dbReference type="Proteomes" id="UP000664521">
    <property type="component" value="Unassembled WGS sequence"/>
</dbReference>
<dbReference type="PANTHER" id="PTHR45648:SF85">
    <property type="entry name" value="A, PUTATIVE (AFU_ORTHOLOGUE AFUA_2G10760)-RELATED"/>
    <property type="match status" value="1"/>
</dbReference>
<evidence type="ECO:0000313" key="3">
    <source>
        <dbReference type="EMBL" id="CAF9906907.1"/>
    </source>
</evidence>
<dbReference type="PANTHER" id="PTHR45648">
    <property type="entry name" value="GDSL LIPASE/ACYLHYDROLASE FAMILY PROTEIN (AFU_ORTHOLOGUE AFUA_4G14700)"/>
    <property type="match status" value="1"/>
</dbReference>
<dbReference type="SUPFAM" id="SSF52266">
    <property type="entry name" value="SGNH hydrolase"/>
    <property type="match status" value="1"/>
</dbReference>
<protein>
    <recommendedName>
        <fullName evidence="5">Carbohydrate esterase family 16 protein</fullName>
    </recommendedName>
</protein>
<accession>A0A8H3HXU2</accession>
<dbReference type="OrthoDB" id="1600564at2759"/>
<evidence type="ECO:0008006" key="5">
    <source>
        <dbReference type="Google" id="ProtNLM"/>
    </source>
</evidence>
<reference evidence="3" key="1">
    <citation type="submission" date="2021-03" db="EMBL/GenBank/DDBJ databases">
        <authorList>
            <person name="Tagirdzhanova G."/>
        </authorList>
    </citation>
    <scope>NUCLEOTIDE SEQUENCE</scope>
</reference>
<dbReference type="InterPro" id="IPR001087">
    <property type="entry name" value="GDSL"/>
</dbReference>
<keyword evidence="4" id="KW-1185">Reference proteome</keyword>
<organism evidence="3 4">
    <name type="scientific">Heterodermia speciosa</name>
    <dbReference type="NCBI Taxonomy" id="116794"/>
    <lineage>
        <taxon>Eukaryota</taxon>
        <taxon>Fungi</taxon>
        <taxon>Dikarya</taxon>
        <taxon>Ascomycota</taxon>
        <taxon>Pezizomycotina</taxon>
        <taxon>Lecanoromycetes</taxon>
        <taxon>OSLEUM clade</taxon>
        <taxon>Lecanoromycetidae</taxon>
        <taxon>Caliciales</taxon>
        <taxon>Physciaceae</taxon>
        <taxon>Heterodermia</taxon>
    </lineage>
</organism>
<comment type="caution">
    <text evidence="3">The sequence shown here is derived from an EMBL/GenBank/DDBJ whole genome shotgun (WGS) entry which is preliminary data.</text>
</comment>
<evidence type="ECO:0000313" key="4">
    <source>
        <dbReference type="Proteomes" id="UP000664521"/>
    </source>
</evidence>
<proteinExistence type="predicted"/>